<organism evidence="2 3">
    <name type="scientific">Mycobacterium lentiflavum</name>
    <dbReference type="NCBI Taxonomy" id="141349"/>
    <lineage>
        <taxon>Bacteria</taxon>
        <taxon>Bacillati</taxon>
        <taxon>Actinomycetota</taxon>
        <taxon>Actinomycetes</taxon>
        <taxon>Mycobacteriales</taxon>
        <taxon>Mycobacteriaceae</taxon>
        <taxon>Mycobacterium</taxon>
        <taxon>Mycobacterium simiae complex</taxon>
    </lineage>
</organism>
<dbReference type="InterPro" id="IPR008279">
    <property type="entry name" value="PEP-util_enz_mobile_dom"/>
</dbReference>
<evidence type="ECO:0000313" key="3">
    <source>
        <dbReference type="Proteomes" id="UP000199251"/>
    </source>
</evidence>
<dbReference type="RefSeq" id="WP_090604378.1">
    <property type="nucleotide sequence ID" value="NZ_CTEE01000001.1"/>
</dbReference>
<evidence type="ECO:0000313" key="2">
    <source>
        <dbReference type="EMBL" id="CQD17885.1"/>
    </source>
</evidence>
<dbReference type="PANTHER" id="PTHR43615:SF1">
    <property type="entry name" value="PPDK_N DOMAIN-CONTAINING PROTEIN"/>
    <property type="match status" value="1"/>
</dbReference>
<dbReference type="SUPFAM" id="SSF52009">
    <property type="entry name" value="Phosphohistidine domain"/>
    <property type="match status" value="1"/>
</dbReference>
<dbReference type="GO" id="GO:0016772">
    <property type="term" value="F:transferase activity, transferring phosphorus-containing groups"/>
    <property type="evidence" value="ECO:0007669"/>
    <property type="project" value="InterPro"/>
</dbReference>
<sequence length="551" mass="60290">MPSTRPQPATDLTPEDLAASPVHCPGAKLRWTTANVDEGLPGTVTPLTWSMYFPPTEATMRGCWVDLGVLPKSQRPIPDDVDDRFLSVAYGQAIANLDQMGRMAARVPGGSAALMEAQLFGSVQGGGDPEPSGLRKMRRYPFVAVKFPLALRRAMRELDPCARETTRWWHATVFESEPLTGDLAVAALVEARRRFETILVIHMVLSMACQGVMGRVETMATNAGLEGLQHELIKSDEGTAEFDLVRDLWRLADDAINVEDFLHRHGYHGPREGLVESTVWREDSRPVIELAATYRSRRRTEDVNQLVERRRREHAAAVGRLQRALGPVRSIPARALVRFAAHAPMWRETGRASMLRAVDVARAASRVVGRDLADTGVLADPTDIRFLTIDEIARGDRERWPELVGQRRAHHAMFDRIALPHVWRGAPVIEVIDPAAEVVSAGPGPDTVEGLGVSAGVAEGIVRVVRDLDEADIEDGTVLVCWATDPSWASLFPLAEAVVTDVGSAMSHAAIVCRELGLPCVAGTRTGTTVLRDGMRVRVDGTSGRVEILQP</sequence>
<evidence type="ECO:0000259" key="1">
    <source>
        <dbReference type="Pfam" id="PF00391"/>
    </source>
</evidence>
<feature type="domain" description="PEP-utilising enzyme mobile" evidence="1">
    <location>
        <begin position="473"/>
        <end position="544"/>
    </location>
</feature>
<dbReference type="InterPro" id="IPR036637">
    <property type="entry name" value="Phosphohistidine_dom_sf"/>
</dbReference>
<proteinExistence type="predicted"/>
<dbReference type="PANTHER" id="PTHR43615">
    <property type="entry name" value="PHOSPHOENOLPYRUVATE SYNTHASE-RELATED"/>
    <property type="match status" value="1"/>
</dbReference>
<dbReference type="OrthoDB" id="9765468at2"/>
<name>A0A0E3WD43_MYCLN</name>
<protein>
    <submittedName>
        <fullName evidence="2">PEP-utilizing protein</fullName>
    </submittedName>
</protein>
<dbReference type="InterPro" id="IPR051549">
    <property type="entry name" value="PEP_Utilizing_Enz"/>
</dbReference>
<gene>
    <name evidence="2" type="ORF">BN1232_04044</name>
</gene>
<dbReference type="EMBL" id="CTEE01000001">
    <property type="protein sequence ID" value="CQD17885.1"/>
    <property type="molecule type" value="Genomic_DNA"/>
</dbReference>
<dbReference type="Proteomes" id="UP000199251">
    <property type="component" value="Unassembled WGS sequence"/>
</dbReference>
<accession>A0A0E3WD43</accession>
<dbReference type="Pfam" id="PF00391">
    <property type="entry name" value="PEP-utilizers"/>
    <property type="match status" value="1"/>
</dbReference>
<dbReference type="STRING" id="141349.BN1232_04044"/>
<dbReference type="Gene3D" id="3.50.30.10">
    <property type="entry name" value="Phosphohistidine domain"/>
    <property type="match status" value="1"/>
</dbReference>
<dbReference type="AlphaFoldDB" id="A0A0E3WD43"/>
<reference evidence="2 3" key="1">
    <citation type="submission" date="2015-03" db="EMBL/GenBank/DDBJ databases">
        <authorList>
            <person name="Urmite Genomes"/>
        </authorList>
    </citation>
    <scope>NUCLEOTIDE SEQUENCE [LARGE SCALE GENOMIC DNA]</scope>
    <source>
        <strain evidence="2 3">CSUR P1491</strain>
    </source>
</reference>